<gene>
    <name evidence="4" type="ordered locus">BN6_57340</name>
</gene>
<dbReference type="InterPro" id="IPR013762">
    <property type="entry name" value="Integrase-like_cat_sf"/>
</dbReference>
<dbReference type="Gene3D" id="1.10.443.10">
    <property type="entry name" value="Intergrase catalytic core"/>
    <property type="match status" value="1"/>
</dbReference>
<dbReference type="SUPFAM" id="SSF56349">
    <property type="entry name" value="DNA breaking-rejoining enzymes"/>
    <property type="match status" value="1"/>
</dbReference>
<dbReference type="GO" id="GO:0015074">
    <property type="term" value="P:DNA integration"/>
    <property type="evidence" value="ECO:0007669"/>
    <property type="project" value="InterPro"/>
</dbReference>
<dbReference type="STRING" id="1179773.BN6_57340"/>
<protein>
    <submittedName>
        <fullName evidence="4">Integrase family protein</fullName>
    </submittedName>
</protein>
<dbReference type="GO" id="GO:0003677">
    <property type="term" value="F:DNA binding"/>
    <property type="evidence" value="ECO:0007669"/>
    <property type="project" value="InterPro"/>
</dbReference>
<dbReference type="EMBL" id="HE804045">
    <property type="protein sequence ID" value="CCH32992.1"/>
    <property type="molecule type" value="Genomic_DNA"/>
</dbReference>
<dbReference type="HOGENOM" id="CLU_019009_0_0_11"/>
<evidence type="ECO:0000313" key="5">
    <source>
        <dbReference type="Proteomes" id="UP000006281"/>
    </source>
</evidence>
<dbReference type="InterPro" id="IPR011010">
    <property type="entry name" value="DNA_brk_join_enz"/>
</dbReference>
<dbReference type="AlphaFoldDB" id="K0K613"/>
<dbReference type="BioCyc" id="SESP1179773:BN6_RS27600-MONOMER"/>
<dbReference type="GO" id="GO:0006310">
    <property type="term" value="P:DNA recombination"/>
    <property type="evidence" value="ECO:0007669"/>
    <property type="project" value="UniProtKB-KW"/>
</dbReference>
<keyword evidence="1" id="KW-0233">DNA recombination</keyword>
<dbReference type="eggNOG" id="COG4974">
    <property type="taxonomic scope" value="Bacteria"/>
</dbReference>
<name>K0K613_SACES</name>
<feature type="region of interest" description="Disordered" evidence="2">
    <location>
        <begin position="1"/>
        <end position="27"/>
    </location>
</feature>
<feature type="domain" description="Tyr recombinase" evidence="3">
    <location>
        <begin position="466"/>
        <end position="681"/>
    </location>
</feature>
<reference evidence="4 5" key="1">
    <citation type="journal article" date="2012" name="BMC Genomics">
        <title>Complete genome sequence of Saccharothrix espanaensis DSM 44229T and comparison to the other completely sequenced Pseudonocardiaceae.</title>
        <authorList>
            <person name="Strobel T."/>
            <person name="Al-Dilaimi A."/>
            <person name="Blom J."/>
            <person name="Gessner A."/>
            <person name="Kalinowski J."/>
            <person name="Luzhetska M."/>
            <person name="Puhler A."/>
            <person name="Szczepanowski R."/>
            <person name="Bechthold A."/>
            <person name="Ruckert C."/>
        </authorList>
    </citation>
    <scope>NUCLEOTIDE SEQUENCE [LARGE SCALE GENOMIC DNA]</scope>
    <source>
        <strain evidence="5">ATCC 51144 / DSM 44229 / JCM 9112 / NBRC 15066 / NRRL 15764</strain>
    </source>
</reference>
<evidence type="ECO:0000256" key="2">
    <source>
        <dbReference type="SAM" id="MobiDB-lite"/>
    </source>
</evidence>
<sequence>MTTAPTGSEEGTRSGPRRPSRSASKFKRLDEVVETRAAAACGDRLSAEEVLALFPTLPSWTNAERYGNHRRQERGARRILDWLQAHPGQGWQDRWLVSGADRDLSWIDTLADEPREGGPGRATRRDILVEGLTSLLLCRIVLPGYGFLASFRATSLFAHVRRRFRPDLFALVEERGRALKAEPHRVRLALVAVSRMVLHTGRDVDLLTAEDLLALRANSTRRRGCPDPDLPLAWSLLCGVADMGEHATLRDAVRHGRQSTAEMVDRHGIRSRDVREVLIRYLDERRPAMDYNSLVQLAARLAGSFWADIERHHPGIDSLHLPGEVAEAWKERMRTTTGAASGARPRKERWGLFVVVRCFYRDVQEWAQDDPSWARWSVPNPVRKSDTVGHAKARRRSTAEMHQRVRDRLPHLPVLVETAEREKADAARFLALVRQARLGGEVVFDGRRYRRVAPAAYGTPYYSGDTLPTRAEDLDSGEVADVAQDEHEAFWAWAAIEVLRDTGVRIEELLELTHLALVSYRLPDTGEVVPMLQVVPSKADRERLLLVGPELASVLATIITRLRAENGGPVPATARYDPYERVTGPPLPHLFQHRVGWRWEVPDKKTVQKWLTRTLTRTGLTDRAGRTLHCTPHDFRRMFATEAVSGGLPLHIVARLLGHANITTTQAYTAIFDDELVRSYRTFLDNRRALRPEAEYREPTEHEWREFQQHFHTRKLELGECGRPYGTPCKHEHACFSELTARAFR</sequence>
<evidence type="ECO:0000256" key="1">
    <source>
        <dbReference type="ARBA" id="ARBA00023172"/>
    </source>
</evidence>
<dbReference type="Pfam" id="PF00589">
    <property type="entry name" value="Phage_integrase"/>
    <property type="match status" value="1"/>
</dbReference>
<evidence type="ECO:0000259" key="3">
    <source>
        <dbReference type="PROSITE" id="PS51898"/>
    </source>
</evidence>
<feature type="region of interest" description="Disordered" evidence="2">
    <location>
        <begin position="384"/>
        <end position="403"/>
    </location>
</feature>
<dbReference type="PROSITE" id="PS51898">
    <property type="entry name" value="TYR_RECOMBINASE"/>
    <property type="match status" value="1"/>
</dbReference>
<organism evidence="4 5">
    <name type="scientific">Saccharothrix espanaensis (strain ATCC 51144 / DSM 44229 / JCM 9112 / NBRC 15066 / NRRL 15764)</name>
    <dbReference type="NCBI Taxonomy" id="1179773"/>
    <lineage>
        <taxon>Bacteria</taxon>
        <taxon>Bacillati</taxon>
        <taxon>Actinomycetota</taxon>
        <taxon>Actinomycetes</taxon>
        <taxon>Pseudonocardiales</taxon>
        <taxon>Pseudonocardiaceae</taxon>
        <taxon>Saccharothrix</taxon>
    </lineage>
</organism>
<evidence type="ECO:0000313" key="4">
    <source>
        <dbReference type="EMBL" id="CCH32992.1"/>
    </source>
</evidence>
<dbReference type="KEGG" id="sesp:BN6_57340"/>
<dbReference type="RefSeq" id="WP_015103103.1">
    <property type="nucleotide sequence ID" value="NC_019673.1"/>
</dbReference>
<dbReference type="Proteomes" id="UP000006281">
    <property type="component" value="Chromosome"/>
</dbReference>
<dbReference type="InterPro" id="IPR002104">
    <property type="entry name" value="Integrase_catalytic"/>
</dbReference>
<dbReference type="PATRIC" id="fig|1179773.3.peg.5766"/>
<keyword evidence="5" id="KW-1185">Reference proteome</keyword>
<dbReference type="OrthoDB" id="3522542at2"/>
<feature type="compositionally biased region" description="Basic residues" evidence="2">
    <location>
        <begin position="15"/>
        <end position="26"/>
    </location>
</feature>
<proteinExistence type="predicted"/>
<dbReference type="CDD" id="cd00397">
    <property type="entry name" value="DNA_BRE_C"/>
    <property type="match status" value="1"/>
</dbReference>
<accession>K0K613</accession>